<evidence type="ECO:0000256" key="3">
    <source>
        <dbReference type="ARBA" id="ARBA00023306"/>
    </source>
</evidence>
<comment type="caution">
    <text evidence="8">The sequence shown here is derived from an EMBL/GenBank/DDBJ whole genome shotgun (WGS) entry which is preliminary data.</text>
</comment>
<protein>
    <recommendedName>
        <fullName evidence="10">Cyclin N-terminal domain-containing protein</fullName>
    </recommendedName>
</protein>
<evidence type="ECO:0000259" key="7">
    <source>
        <dbReference type="SMART" id="SM01332"/>
    </source>
</evidence>
<evidence type="ECO:0000313" key="8">
    <source>
        <dbReference type="EMBL" id="KAF9334782.1"/>
    </source>
</evidence>
<sequence length="544" mass="58694">MASIIRSMARVKVGSTGLTGVRGGGGGGGGGGGIVAGSQSKRPLVRKMAPVLGDLTNIKTKVPERAQTRPLKALVTLPVPVVAPSAQPPKSAQPQIPRRREGSQVLTRTSSMSSMPVSSSHVHPKGPHHNHVGHIPLAASSSTSRLASSSVIPTPGTIRKATPALSSLSLSNKASLRNRTAVQTQSVEIKKVVSHRPQDVQAASSSVAPSAPMAPKVPAGARHRAPRVTHPSGSESVLRQSSAKTSTIPRQSINGSNSYNSLRKRVKVSRPIIPAVPLFDESESGVCSSQDTEMSGISPRASIELPFPDTVDEYDRDPAMVAEYQTDIIQYMRLKELIQWLVTVHDRFDLLQETLHLCINLLDRFLSATMIPATQLQLAGIVALSLASKFEETQAPSLIYLAEMAADAYSVSQIKAAEIGMLKVLNYDLGAPGPMTFLRRISRVDQFDVDIRTLTKYLVDVTLFDERFLLMPASKIAAWTLEHVVAAGYTESALISGVNMVLMLLEDPAETHPSLWEKYQEERCMCASKYVQSLGVAHLRALQY</sequence>
<dbReference type="SMART" id="SM01332">
    <property type="entry name" value="Cyclin_C"/>
    <property type="match status" value="1"/>
</dbReference>
<reference evidence="8" key="1">
    <citation type="journal article" date="2020" name="Fungal Divers.">
        <title>Resolving the Mortierellaceae phylogeny through synthesis of multi-gene phylogenetics and phylogenomics.</title>
        <authorList>
            <person name="Vandepol N."/>
            <person name="Liber J."/>
            <person name="Desiro A."/>
            <person name="Na H."/>
            <person name="Kennedy M."/>
            <person name="Barry K."/>
            <person name="Grigoriev I.V."/>
            <person name="Miller A.N."/>
            <person name="O'Donnell K."/>
            <person name="Stajich J.E."/>
            <person name="Bonito G."/>
        </authorList>
    </citation>
    <scope>NUCLEOTIDE SEQUENCE</scope>
    <source>
        <strain evidence="8">NVP1</strain>
    </source>
</reference>
<dbReference type="FunFam" id="1.10.472.10:FF:000001">
    <property type="entry name" value="G2/mitotic-specific cyclin"/>
    <property type="match status" value="1"/>
</dbReference>
<dbReference type="InterPro" id="IPR036915">
    <property type="entry name" value="Cyclin-like_sf"/>
</dbReference>
<feature type="compositionally biased region" description="Polar residues" evidence="5">
    <location>
        <begin position="231"/>
        <end position="256"/>
    </location>
</feature>
<evidence type="ECO:0000256" key="1">
    <source>
        <dbReference type="ARBA" id="ARBA00022618"/>
    </source>
</evidence>
<feature type="compositionally biased region" description="Low complexity" evidence="5">
    <location>
        <begin position="202"/>
        <end position="219"/>
    </location>
</feature>
<dbReference type="InterPro" id="IPR013763">
    <property type="entry name" value="Cyclin-like_dom"/>
</dbReference>
<feature type="compositionally biased region" description="Gly residues" evidence="5">
    <location>
        <begin position="20"/>
        <end position="35"/>
    </location>
</feature>
<keyword evidence="2 4" id="KW-0195">Cyclin</keyword>
<dbReference type="InterPro" id="IPR039361">
    <property type="entry name" value="Cyclin"/>
</dbReference>
<gene>
    <name evidence="8" type="ORF">BG006_001530</name>
</gene>
<organism evidence="8 9">
    <name type="scientific">Podila minutissima</name>
    <dbReference type="NCBI Taxonomy" id="64525"/>
    <lineage>
        <taxon>Eukaryota</taxon>
        <taxon>Fungi</taxon>
        <taxon>Fungi incertae sedis</taxon>
        <taxon>Mucoromycota</taxon>
        <taxon>Mortierellomycotina</taxon>
        <taxon>Mortierellomycetes</taxon>
        <taxon>Mortierellales</taxon>
        <taxon>Mortierellaceae</taxon>
        <taxon>Podila</taxon>
    </lineage>
</organism>
<keyword evidence="1" id="KW-0132">Cell division</keyword>
<feature type="compositionally biased region" description="Low complexity" evidence="5">
    <location>
        <begin position="110"/>
        <end position="121"/>
    </location>
</feature>
<dbReference type="Pfam" id="PF02984">
    <property type="entry name" value="Cyclin_C"/>
    <property type="match status" value="1"/>
</dbReference>
<dbReference type="Proteomes" id="UP000696485">
    <property type="component" value="Unassembled WGS sequence"/>
</dbReference>
<evidence type="ECO:0000256" key="5">
    <source>
        <dbReference type="SAM" id="MobiDB-lite"/>
    </source>
</evidence>
<name>A0A9P5VP38_9FUNG</name>
<evidence type="ECO:0000259" key="6">
    <source>
        <dbReference type="SMART" id="SM00385"/>
    </source>
</evidence>
<dbReference type="InterPro" id="IPR004367">
    <property type="entry name" value="Cyclin_C-dom"/>
</dbReference>
<feature type="domain" description="Cyclin-like" evidence="6">
    <location>
        <begin position="339"/>
        <end position="423"/>
    </location>
</feature>
<dbReference type="PANTHER" id="PTHR10177">
    <property type="entry name" value="CYCLINS"/>
    <property type="match status" value="1"/>
</dbReference>
<dbReference type="AlphaFoldDB" id="A0A9P5VP38"/>
<feature type="domain" description="Cyclin-like" evidence="6">
    <location>
        <begin position="436"/>
        <end position="503"/>
    </location>
</feature>
<accession>A0A9P5VP38</accession>
<comment type="similarity">
    <text evidence="4">Belongs to the cyclin family.</text>
</comment>
<dbReference type="InterPro" id="IPR006671">
    <property type="entry name" value="Cyclin_N"/>
</dbReference>
<dbReference type="SMART" id="SM00385">
    <property type="entry name" value="CYCLIN"/>
    <property type="match status" value="2"/>
</dbReference>
<dbReference type="GO" id="GO:0051301">
    <property type="term" value="P:cell division"/>
    <property type="evidence" value="ECO:0007669"/>
    <property type="project" value="UniProtKB-KW"/>
</dbReference>
<keyword evidence="9" id="KW-1185">Reference proteome</keyword>
<evidence type="ECO:0000256" key="4">
    <source>
        <dbReference type="RuleBase" id="RU000383"/>
    </source>
</evidence>
<evidence type="ECO:0000256" key="2">
    <source>
        <dbReference type="ARBA" id="ARBA00023127"/>
    </source>
</evidence>
<feature type="region of interest" description="Disordered" evidence="5">
    <location>
        <begin position="193"/>
        <end position="256"/>
    </location>
</feature>
<feature type="compositionally biased region" description="Basic residues" evidence="5">
    <location>
        <begin position="122"/>
        <end position="132"/>
    </location>
</feature>
<evidence type="ECO:0008006" key="10">
    <source>
        <dbReference type="Google" id="ProtNLM"/>
    </source>
</evidence>
<feature type="region of interest" description="Disordered" evidence="5">
    <location>
        <begin position="16"/>
        <end position="41"/>
    </location>
</feature>
<evidence type="ECO:0000313" key="9">
    <source>
        <dbReference type="Proteomes" id="UP000696485"/>
    </source>
</evidence>
<dbReference type="Gene3D" id="1.10.472.10">
    <property type="entry name" value="Cyclin-like"/>
    <property type="match status" value="2"/>
</dbReference>
<dbReference type="SUPFAM" id="SSF47954">
    <property type="entry name" value="Cyclin-like"/>
    <property type="match status" value="2"/>
</dbReference>
<feature type="domain" description="Cyclin C-terminal" evidence="7">
    <location>
        <begin position="432"/>
        <end position="533"/>
    </location>
</feature>
<dbReference type="EMBL" id="JAAAUY010000130">
    <property type="protein sequence ID" value="KAF9334782.1"/>
    <property type="molecule type" value="Genomic_DNA"/>
</dbReference>
<feature type="region of interest" description="Disordered" evidence="5">
    <location>
        <begin position="84"/>
        <end position="135"/>
    </location>
</feature>
<keyword evidence="3" id="KW-0131">Cell cycle</keyword>
<proteinExistence type="inferred from homology"/>
<dbReference type="Pfam" id="PF00134">
    <property type="entry name" value="Cyclin_N"/>
    <property type="match status" value="1"/>
</dbReference>
<feature type="compositionally biased region" description="Low complexity" evidence="5">
    <location>
        <begin position="84"/>
        <end position="96"/>
    </location>
</feature>